<reference evidence="7" key="1">
    <citation type="submission" date="2023-07" db="EMBL/GenBank/DDBJ databases">
        <title>Genomic Encyclopedia of Type Strains, Phase IV (KMG-IV): sequencing the most valuable type-strain genomes for metagenomic binning, comparative biology and taxonomic classification.</title>
        <authorList>
            <person name="Goeker M."/>
        </authorList>
    </citation>
    <scope>NUCLEOTIDE SEQUENCE</scope>
    <source>
        <strain evidence="7">DSM 21202</strain>
    </source>
</reference>
<dbReference type="RefSeq" id="WP_306883663.1">
    <property type="nucleotide sequence ID" value="NZ_JAUSUL010000001.1"/>
</dbReference>
<dbReference type="Proteomes" id="UP001229244">
    <property type="component" value="Unassembled WGS sequence"/>
</dbReference>
<sequence>MDFLPSLPVFSAFLLAAVALTLTPGPDMTLFLGKTIAQSRLAGLASMAGAMTGLLFHTLLVAIGLSALLAASATAFLVLKVVGAAYLLWLAVQALRHGSALAVDDRKAAPDPLGRVFAKGLMINLLNPKIIVFFVTFLPQFVNPSAPNAAATLIFLGLVFIAIAVAFSTAMILAADTIALRLRRSPRLTRLIDWLFASVMAGFAVKLALAEAK</sequence>
<feature type="transmembrane region" description="Helical" evidence="6">
    <location>
        <begin position="44"/>
        <end position="69"/>
    </location>
</feature>
<evidence type="ECO:0000256" key="1">
    <source>
        <dbReference type="ARBA" id="ARBA00004651"/>
    </source>
</evidence>
<dbReference type="AlphaFoldDB" id="A0AAE4AQA8"/>
<accession>A0AAE4AQA8</accession>
<keyword evidence="8" id="KW-1185">Reference proteome</keyword>
<dbReference type="InterPro" id="IPR001123">
    <property type="entry name" value="LeuE-type"/>
</dbReference>
<feature type="transmembrane region" description="Helical" evidence="6">
    <location>
        <begin position="6"/>
        <end position="23"/>
    </location>
</feature>
<dbReference type="GO" id="GO:0005886">
    <property type="term" value="C:plasma membrane"/>
    <property type="evidence" value="ECO:0007669"/>
    <property type="project" value="UniProtKB-SubCell"/>
</dbReference>
<keyword evidence="2" id="KW-1003">Cell membrane</keyword>
<dbReference type="EMBL" id="JAUSUL010000001">
    <property type="protein sequence ID" value="MDQ0313871.1"/>
    <property type="molecule type" value="Genomic_DNA"/>
</dbReference>
<protein>
    <submittedName>
        <fullName evidence="7">Threonine/homoserine/homoserine lactone efflux protein</fullName>
    </submittedName>
</protein>
<comment type="subcellular location">
    <subcellularLocation>
        <location evidence="1">Cell membrane</location>
        <topology evidence="1">Multi-pass membrane protein</topology>
    </subcellularLocation>
</comment>
<dbReference type="Pfam" id="PF01810">
    <property type="entry name" value="LysE"/>
    <property type="match status" value="1"/>
</dbReference>
<feature type="transmembrane region" description="Helical" evidence="6">
    <location>
        <begin position="116"/>
        <end position="138"/>
    </location>
</feature>
<keyword evidence="3 6" id="KW-0812">Transmembrane</keyword>
<keyword evidence="4 6" id="KW-1133">Transmembrane helix</keyword>
<dbReference type="GO" id="GO:0015171">
    <property type="term" value="F:amino acid transmembrane transporter activity"/>
    <property type="evidence" value="ECO:0007669"/>
    <property type="project" value="TreeGrafter"/>
</dbReference>
<proteinExistence type="predicted"/>
<feature type="transmembrane region" description="Helical" evidence="6">
    <location>
        <begin position="191"/>
        <end position="210"/>
    </location>
</feature>
<evidence type="ECO:0000256" key="3">
    <source>
        <dbReference type="ARBA" id="ARBA00022692"/>
    </source>
</evidence>
<evidence type="ECO:0000256" key="2">
    <source>
        <dbReference type="ARBA" id="ARBA00022475"/>
    </source>
</evidence>
<comment type="caution">
    <text evidence="7">The sequence shown here is derived from an EMBL/GenBank/DDBJ whole genome shotgun (WGS) entry which is preliminary data.</text>
</comment>
<name>A0AAE4AQA8_9HYPH</name>
<evidence type="ECO:0000256" key="5">
    <source>
        <dbReference type="ARBA" id="ARBA00023136"/>
    </source>
</evidence>
<dbReference type="PANTHER" id="PTHR30086:SF20">
    <property type="entry name" value="ARGININE EXPORTER PROTEIN ARGO-RELATED"/>
    <property type="match status" value="1"/>
</dbReference>
<evidence type="ECO:0000256" key="4">
    <source>
        <dbReference type="ARBA" id="ARBA00022989"/>
    </source>
</evidence>
<keyword evidence="5 6" id="KW-0472">Membrane</keyword>
<feature type="transmembrane region" description="Helical" evidence="6">
    <location>
        <begin position="75"/>
        <end position="95"/>
    </location>
</feature>
<feature type="transmembrane region" description="Helical" evidence="6">
    <location>
        <begin position="150"/>
        <end position="179"/>
    </location>
</feature>
<dbReference type="PIRSF" id="PIRSF006324">
    <property type="entry name" value="LeuE"/>
    <property type="match status" value="1"/>
</dbReference>
<evidence type="ECO:0000313" key="8">
    <source>
        <dbReference type="Proteomes" id="UP001229244"/>
    </source>
</evidence>
<evidence type="ECO:0000313" key="7">
    <source>
        <dbReference type="EMBL" id="MDQ0313871.1"/>
    </source>
</evidence>
<dbReference type="PANTHER" id="PTHR30086">
    <property type="entry name" value="ARGININE EXPORTER PROTEIN ARGO"/>
    <property type="match status" value="1"/>
</dbReference>
<evidence type="ECO:0000256" key="6">
    <source>
        <dbReference type="SAM" id="Phobius"/>
    </source>
</evidence>
<organism evidence="7 8">
    <name type="scientific">Amorphus orientalis</name>
    <dbReference type="NCBI Taxonomy" id="649198"/>
    <lineage>
        <taxon>Bacteria</taxon>
        <taxon>Pseudomonadati</taxon>
        <taxon>Pseudomonadota</taxon>
        <taxon>Alphaproteobacteria</taxon>
        <taxon>Hyphomicrobiales</taxon>
        <taxon>Amorphaceae</taxon>
        <taxon>Amorphus</taxon>
    </lineage>
</organism>
<gene>
    <name evidence="7" type="ORF">J2S73_000308</name>
</gene>